<dbReference type="InterPro" id="IPR036388">
    <property type="entry name" value="WH-like_DNA-bd_sf"/>
</dbReference>
<keyword evidence="4" id="KW-0804">Transcription</keyword>
<dbReference type="CDD" id="cd06171">
    <property type="entry name" value="Sigma70_r4"/>
    <property type="match status" value="1"/>
</dbReference>
<dbReference type="EMBL" id="LVHI01000037">
    <property type="protein sequence ID" value="OAK51726.1"/>
    <property type="molecule type" value="Genomic_DNA"/>
</dbReference>
<accession>A0A177Y877</accession>
<dbReference type="PANTHER" id="PTHR30603:SF59">
    <property type="entry name" value="RNA POLYMERASE PRINCIPAL SIGMA FACTOR HRDA"/>
    <property type="match status" value="1"/>
</dbReference>
<evidence type="ECO:0000313" key="8">
    <source>
        <dbReference type="EMBL" id="OAK51726.1"/>
    </source>
</evidence>
<dbReference type="PANTHER" id="PTHR30603">
    <property type="entry name" value="RNA POLYMERASE SIGMA FACTOR RPO"/>
    <property type="match status" value="1"/>
</dbReference>
<dbReference type="AlphaFoldDB" id="A0A177Y877"/>
<evidence type="ECO:0000259" key="6">
    <source>
        <dbReference type="Pfam" id="PF04542"/>
    </source>
</evidence>
<gene>
    <name evidence="8" type="ORF">A3K89_10630</name>
</gene>
<dbReference type="GO" id="GO:0006352">
    <property type="term" value="P:DNA-templated transcription initiation"/>
    <property type="evidence" value="ECO:0007669"/>
    <property type="project" value="InterPro"/>
</dbReference>
<evidence type="ECO:0000256" key="1">
    <source>
        <dbReference type="ARBA" id="ARBA00023015"/>
    </source>
</evidence>
<dbReference type="Proteomes" id="UP000077519">
    <property type="component" value="Unassembled WGS sequence"/>
</dbReference>
<feature type="domain" description="RNA polymerase sigma-70 region 4" evidence="7">
    <location>
        <begin position="182"/>
        <end position="233"/>
    </location>
</feature>
<keyword evidence="9" id="KW-1185">Reference proteome</keyword>
<organism evidence="8 9">
    <name type="scientific">Rhodococcoides kyotonense</name>
    <dbReference type="NCBI Taxonomy" id="398843"/>
    <lineage>
        <taxon>Bacteria</taxon>
        <taxon>Bacillati</taxon>
        <taxon>Actinomycetota</taxon>
        <taxon>Actinomycetes</taxon>
        <taxon>Mycobacteriales</taxon>
        <taxon>Nocardiaceae</taxon>
        <taxon>Rhodococcoides</taxon>
    </lineage>
</organism>
<dbReference type="PIRSF" id="PIRSF000770">
    <property type="entry name" value="RNA_pol_sigma-SigE/K"/>
    <property type="match status" value="1"/>
</dbReference>
<keyword evidence="3" id="KW-0238">DNA-binding</keyword>
<evidence type="ECO:0000259" key="7">
    <source>
        <dbReference type="Pfam" id="PF04545"/>
    </source>
</evidence>
<evidence type="ECO:0000256" key="5">
    <source>
        <dbReference type="ARBA" id="ARBA00070581"/>
    </source>
</evidence>
<dbReference type="InterPro" id="IPR013324">
    <property type="entry name" value="RNA_pol_sigma_r3/r4-like"/>
</dbReference>
<dbReference type="Pfam" id="PF04545">
    <property type="entry name" value="Sigma70_r4"/>
    <property type="match status" value="1"/>
</dbReference>
<dbReference type="InterPro" id="IPR014284">
    <property type="entry name" value="RNA_pol_sigma-70_dom"/>
</dbReference>
<name>A0A177Y877_9NOCA</name>
<dbReference type="InterPro" id="IPR050239">
    <property type="entry name" value="Sigma-70_RNA_pol_init_factors"/>
</dbReference>
<evidence type="ECO:0000256" key="4">
    <source>
        <dbReference type="ARBA" id="ARBA00023163"/>
    </source>
</evidence>
<dbReference type="Pfam" id="PF04542">
    <property type="entry name" value="Sigma70_r2"/>
    <property type="match status" value="1"/>
</dbReference>
<feature type="domain" description="RNA polymerase sigma-70 region 2" evidence="6">
    <location>
        <begin position="15"/>
        <end position="84"/>
    </location>
</feature>
<dbReference type="InterPro" id="IPR007630">
    <property type="entry name" value="RNA_pol_sigma70_r4"/>
</dbReference>
<sequence>MTWIVRDGHRAKKHLIEANLRLVVSLAKRHQYRGLDLLDLVQHGNIGLIRTVEKFDYKSGHRFSTYATWWIRQAIQRGIANEARMIRLPVHLEETLAKIRRAEAALADSVDGATARSLVSEQVGMTECDVLSLKNAARKVFSLEWLVYETDGHYSDLFDDEEVEAVDAVTRILLLDQLQSVFETLKEREAGIVKLRNGFGLSRPAEHDEVAQVYGVTSERIRQIETKAMQKLRDPSRSQVLRDYL</sequence>
<dbReference type="Gene3D" id="1.10.10.10">
    <property type="entry name" value="Winged helix-like DNA-binding domain superfamily/Winged helix DNA-binding domain"/>
    <property type="match status" value="2"/>
</dbReference>
<comment type="caution">
    <text evidence="8">The sequence shown here is derived from an EMBL/GenBank/DDBJ whole genome shotgun (WGS) entry which is preliminary data.</text>
</comment>
<dbReference type="SUPFAM" id="SSF88946">
    <property type="entry name" value="Sigma2 domain of RNA polymerase sigma factors"/>
    <property type="match status" value="1"/>
</dbReference>
<dbReference type="GO" id="GO:0016987">
    <property type="term" value="F:sigma factor activity"/>
    <property type="evidence" value="ECO:0007669"/>
    <property type="project" value="UniProtKB-KW"/>
</dbReference>
<dbReference type="PRINTS" id="PR00046">
    <property type="entry name" value="SIGMA70FCT"/>
</dbReference>
<dbReference type="Gene3D" id="1.10.601.10">
    <property type="entry name" value="RNA Polymerase Primary Sigma Factor"/>
    <property type="match status" value="1"/>
</dbReference>
<evidence type="ECO:0000256" key="2">
    <source>
        <dbReference type="ARBA" id="ARBA00023082"/>
    </source>
</evidence>
<reference evidence="8 9" key="1">
    <citation type="submission" date="2016-03" db="EMBL/GenBank/DDBJ databases">
        <title>Genome sequence of Rhodococcus kyotonensis KB10.</title>
        <authorList>
            <person name="Jeong H."/>
            <person name="Hong C.E."/>
            <person name="Jo S.H."/>
            <person name="Park J.M."/>
        </authorList>
    </citation>
    <scope>NUCLEOTIDE SEQUENCE [LARGE SCALE GENOMIC DNA]</scope>
    <source>
        <strain evidence="8 9">KB10</strain>
    </source>
</reference>
<dbReference type="FunFam" id="1.10.601.10:FF:000001">
    <property type="entry name" value="RNA polymerase sigma factor SigA"/>
    <property type="match status" value="1"/>
</dbReference>
<keyword evidence="1" id="KW-0805">Transcription regulation</keyword>
<dbReference type="InterPro" id="IPR000943">
    <property type="entry name" value="RNA_pol_sigma70"/>
</dbReference>
<dbReference type="InterPro" id="IPR007627">
    <property type="entry name" value="RNA_pol_sigma70_r2"/>
</dbReference>
<dbReference type="SUPFAM" id="SSF88659">
    <property type="entry name" value="Sigma3 and sigma4 domains of RNA polymerase sigma factors"/>
    <property type="match status" value="1"/>
</dbReference>
<protein>
    <recommendedName>
        <fullName evidence="5">RNA polymerase sigma factor SigB</fullName>
    </recommendedName>
</protein>
<proteinExistence type="predicted"/>
<keyword evidence="2" id="KW-0731">Sigma factor</keyword>
<dbReference type="GO" id="GO:0003677">
    <property type="term" value="F:DNA binding"/>
    <property type="evidence" value="ECO:0007669"/>
    <property type="project" value="UniProtKB-KW"/>
</dbReference>
<evidence type="ECO:0000313" key="9">
    <source>
        <dbReference type="Proteomes" id="UP000077519"/>
    </source>
</evidence>
<dbReference type="InterPro" id="IPR013325">
    <property type="entry name" value="RNA_pol_sigma_r2"/>
</dbReference>
<evidence type="ECO:0000256" key="3">
    <source>
        <dbReference type="ARBA" id="ARBA00023125"/>
    </source>
</evidence>
<dbReference type="NCBIfam" id="TIGR02937">
    <property type="entry name" value="sigma70-ECF"/>
    <property type="match status" value="1"/>
</dbReference>